<sequence>MMQPGKRIKRKKQIRESRSNLLIACYDQNLFVENLLGRWVNSISDVLLNQPAATGPVDQLIHGWMLKTTTGLRSTTPLP</sequence>
<evidence type="ECO:0000313" key="1">
    <source>
        <dbReference type="EMBL" id="EYC05902.1"/>
    </source>
</evidence>
<name>A0A016TTC3_9BILA</name>
<dbReference type="EMBL" id="JARK01001415">
    <property type="protein sequence ID" value="EYC05902.1"/>
    <property type="molecule type" value="Genomic_DNA"/>
</dbReference>
<evidence type="ECO:0000313" key="2">
    <source>
        <dbReference type="Proteomes" id="UP000024635"/>
    </source>
</evidence>
<proteinExistence type="predicted"/>
<protein>
    <submittedName>
        <fullName evidence="1">Uncharacterized protein</fullName>
    </submittedName>
</protein>
<dbReference type="Proteomes" id="UP000024635">
    <property type="component" value="Unassembled WGS sequence"/>
</dbReference>
<dbReference type="AlphaFoldDB" id="A0A016TTC3"/>
<comment type="caution">
    <text evidence="1">The sequence shown here is derived from an EMBL/GenBank/DDBJ whole genome shotgun (WGS) entry which is preliminary data.</text>
</comment>
<organism evidence="1 2">
    <name type="scientific">Ancylostoma ceylanicum</name>
    <dbReference type="NCBI Taxonomy" id="53326"/>
    <lineage>
        <taxon>Eukaryota</taxon>
        <taxon>Metazoa</taxon>
        <taxon>Ecdysozoa</taxon>
        <taxon>Nematoda</taxon>
        <taxon>Chromadorea</taxon>
        <taxon>Rhabditida</taxon>
        <taxon>Rhabditina</taxon>
        <taxon>Rhabditomorpha</taxon>
        <taxon>Strongyloidea</taxon>
        <taxon>Ancylostomatidae</taxon>
        <taxon>Ancylostomatinae</taxon>
        <taxon>Ancylostoma</taxon>
    </lineage>
</organism>
<accession>A0A016TTC3</accession>
<keyword evidence="2" id="KW-1185">Reference proteome</keyword>
<reference evidence="2" key="1">
    <citation type="journal article" date="2015" name="Nat. Genet.">
        <title>The genome and transcriptome of the zoonotic hookworm Ancylostoma ceylanicum identify infection-specific gene families.</title>
        <authorList>
            <person name="Schwarz E.M."/>
            <person name="Hu Y."/>
            <person name="Antoshechkin I."/>
            <person name="Miller M.M."/>
            <person name="Sternberg P.W."/>
            <person name="Aroian R.V."/>
        </authorList>
    </citation>
    <scope>NUCLEOTIDE SEQUENCE</scope>
    <source>
        <strain evidence="2">HY135</strain>
    </source>
</reference>
<gene>
    <name evidence="1" type="primary">Acey_s0079.g1248</name>
    <name evidence="1" type="ORF">Y032_0079g1248</name>
</gene>